<comment type="caution">
    <text evidence="1">The sequence shown here is derived from an EMBL/GenBank/DDBJ whole genome shotgun (WGS) entry which is preliminary data.</text>
</comment>
<accession>A0A372ZYD4</accession>
<proteinExistence type="predicted"/>
<reference evidence="1 2" key="1">
    <citation type="submission" date="2018-08" db="EMBL/GenBank/DDBJ databases">
        <title>Diversity &amp; Physiological Properties of Lignin-Decomposing Actinobacteria from Soil.</title>
        <authorList>
            <person name="Roh S.G."/>
            <person name="Kim S.B."/>
        </authorList>
    </citation>
    <scope>NUCLEOTIDE SEQUENCE [LARGE SCALE GENOMIC DNA]</scope>
    <source>
        <strain evidence="1 2">MMS17-GH009</strain>
    </source>
</reference>
<dbReference type="Gene3D" id="3.40.190.10">
    <property type="entry name" value="Periplasmic binding protein-like II"/>
    <property type="match status" value="2"/>
</dbReference>
<dbReference type="InterPro" id="IPR050490">
    <property type="entry name" value="Bact_solute-bd_prot1"/>
</dbReference>
<dbReference type="EMBL" id="QVIG01000001">
    <property type="protein sequence ID" value="RGD60883.1"/>
    <property type="molecule type" value="Genomic_DNA"/>
</dbReference>
<keyword evidence="2" id="KW-1185">Reference proteome</keyword>
<dbReference type="Proteomes" id="UP000263377">
    <property type="component" value="Unassembled WGS sequence"/>
</dbReference>
<dbReference type="AlphaFoldDB" id="A0A372ZYD4"/>
<organism evidence="1 2">
    <name type="scientific">Kitasatospora xanthocidica</name>
    <dbReference type="NCBI Taxonomy" id="83382"/>
    <lineage>
        <taxon>Bacteria</taxon>
        <taxon>Bacillati</taxon>
        <taxon>Actinomycetota</taxon>
        <taxon>Actinomycetes</taxon>
        <taxon>Kitasatosporales</taxon>
        <taxon>Streptomycetaceae</taxon>
        <taxon>Kitasatospora</taxon>
    </lineage>
</organism>
<evidence type="ECO:0000313" key="2">
    <source>
        <dbReference type="Proteomes" id="UP000263377"/>
    </source>
</evidence>
<dbReference type="PANTHER" id="PTHR43649">
    <property type="entry name" value="ARABINOSE-BINDING PROTEIN-RELATED"/>
    <property type="match status" value="1"/>
</dbReference>
<dbReference type="InterPro" id="IPR006059">
    <property type="entry name" value="SBP"/>
</dbReference>
<sequence>MTPSTSITTGAAPGGGVDRWSTGLGVLRVPLPDSPVPAAFTPRSIPPKAVPALNRRVHVPTRVLGGALAGALVLTAVSACGGQDDGPVTLRLVAADYGESPETSSQHYWDAVARDFEAANPGIKVSVEVDSWTEIGKKVEDMIAAGKSPDLLQTGGFADQVAADRLYPASDVLSVDTQARFLDTFAHAGQVVGTQYGIPFVSSSRVLFYNKAVFRQAGITQPPATWNELRQDAEKIKAKVPGVTPYGLPLGPEEAPAESMLWTLSGGGSISDDVGNYTIDSAQNQATFGWLKSNLVATGLTYPDPGKMNRTPVFQDFAAGKVAMLNGHPTLLRMATAGKIEFGTAPIPKKDGVGRTGSLGVADWMMALKANGHKNEIKKFLAFVYGKDNQLKFDEQYNLLPVTQDAFAQMSSDPKHEDLKQFAVGLSNASFYPFGDPAWGEVSNRIKAGIGQAVTGDPKQVLEGLQDAAVKEAVKVRK</sequence>
<dbReference type="SUPFAM" id="SSF53850">
    <property type="entry name" value="Periplasmic binding protein-like II"/>
    <property type="match status" value="1"/>
</dbReference>
<dbReference type="PANTHER" id="PTHR43649:SF30">
    <property type="entry name" value="ABC TRANSPORTER SUBSTRATE-BINDING PROTEIN"/>
    <property type="match status" value="1"/>
</dbReference>
<dbReference type="Pfam" id="PF01547">
    <property type="entry name" value="SBP_bac_1"/>
    <property type="match status" value="1"/>
</dbReference>
<name>A0A372ZYD4_9ACTN</name>
<gene>
    <name evidence="1" type="ORF">DR950_26730</name>
</gene>
<protein>
    <submittedName>
        <fullName evidence="1">Extracellular solute-binding protein</fullName>
    </submittedName>
</protein>
<evidence type="ECO:0000313" key="1">
    <source>
        <dbReference type="EMBL" id="RGD60883.1"/>
    </source>
</evidence>